<feature type="region of interest" description="Disordered" evidence="1">
    <location>
        <begin position="197"/>
        <end position="232"/>
    </location>
</feature>
<feature type="compositionally biased region" description="Basic and acidic residues" evidence="1">
    <location>
        <begin position="51"/>
        <end position="62"/>
    </location>
</feature>
<proteinExistence type="predicted"/>
<accession>A0A1W0X2N4</accession>
<dbReference type="Proteomes" id="UP000192578">
    <property type="component" value="Unassembled WGS sequence"/>
</dbReference>
<reference evidence="3" key="1">
    <citation type="submission" date="2017-01" db="EMBL/GenBank/DDBJ databases">
        <title>Comparative genomics of anhydrobiosis in the tardigrade Hypsibius dujardini.</title>
        <authorList>
            <person name="Yoshida Y."/>
            <person name="Koutsovoulos G."/>
            <person name="Laetsch D."/>
            <person name="Stevens L."/>
            <person name="Kumar S."/>
            <person name="Horikawa D."/>
            <person name="Ishino K."/>
            <person name="Komine S."/>
            <person name="Tomita M."/>
            <person name="Blaxter M."/>
            <person name="Arakawa K."/>
        </authorList>
    </citation>
    <scope>NUCLEOTIDE SEQUENCE [LARGE SCALE GENOMIC DNA]</scope>
    <source>
        <strain evidence="3">Z151</strain>
    </source>
</reference>
<sequence length="232" mass="25760">MAFMAPIIKPGWNLYNCNPPPGRVRYVKAKTTATNSAATTASSSGGGNAKKALESHTFQDAKLKRRSSLPATVGRAPDKKNRPCKNSNPKLMAPVKAIHARPTTQGHYQLSAFSTDSLRMRNLDVAMQAIPEENGDEEDFCDSENSSTSELSGFGMVSSNPELVPSFTSHLQQPRQERRAQRLFARFRKMFRSIAAANEPACETDTSPPQQAREQRTKSLPNFLRNLHRRRS</sequence>
<comment type="caution">
    <text evidence="2">The sequence shown here is derived from an EMBL/GenBank/DDBJ whole genome shotgun (WGS) entry which is preliminary data.</text>
</comment>
<keyword evidence="3" id="KW-1185">Reference proteome</keyword>
<gene>
    <name evidence="2" type="ORF">BV898_04303</name>
</gene>
<feature type="region of interest" description="Disordered" evidence="1">
    <location>
        <begin position="35"/>
        <end position="90"/>
    </location>
</feature>
<evidence type="ECO:0000256" key="1">
    <source>
        <dbReference type="SAM" id="MobiDB-lite"/>
    </source>
</evidence>
<evidence type="ECO:0000313" key="3">
    <source>
        <dbReference type="Proteomes" id="UP000192578"/>
    </source>
</evidence>
<dbReference type="EMBL" id="MTYJ01000021">
    <property type="protein sequence ID" value="OQV21725.1"/>
    <property type="molecule type" value="Genomic_DNA"/>
</dbReference>
<organism evidence="2 3">
    <name type="scientific">Hypsibius exemplaris</name>
    <name type="common">Freshwater tardigrade</name>
    <dbReference type="NCBI Taxonomy" id="2072580"/>
    <lineage>
        <taxon>Eukaryota</taxon>
        <taxon>Metazoa</taxon>
        <taxon>Ecdysozoa</taxon>
        <taxon>Tardigrada</taxon>
        <taxon>Eutardigrada</taxon>
        <taxon>Parachela</taxon>
        <taxon>Hypsibioidea</taxon>
        <taxon>Hypsibiidae</taxon>
        <taxon>Hypsibius</taxon>
    </lineage>
</organism>
<evidence type="ECO:0000313" key="2">
    <source>
        <dbReference type="EMBL" id="OQV21725.1"/>
    </source>
</evidence>
<protein>
    <submittedName>
        <fullName evidence="2">Uncharacterized protein</fullName>
    </submittedName>
</protein>
<dbReference type="AlphaFoldDB" id="A0A1W0X2N4"/>
<name>A0A1W0X2N4_HYPEX</name>